<dbReference type="PANTHER" id="PTHR43153">
    <property type="entry name" value="ELECTRON TRANSFER FLAVOPROTEIN ALPHA"/>
    <property type="match status" value="1"/>
</dbReference>
<dbReference type="Gene3D" id="3.40.50.620">
    <property type="entry name" value="HUPs"/>
    <property type="match status" value="1"/>
</dbReference>
<dbReference type="PROSITE" id="PS00198">
    <property type="entry name" value="4FE4S_FER_1"/>
    <property type="match status" value="1"/>
</dbReference>
<keyword evidence="3" id="KW-0285">Flavoprotein</keyword>
<evidence type="ECO:0000256" key="1">
    <source>
        <dbReference type="ARBA" id="ARBA00005817"/>
    </source>
</evidence>
<dbReference type="SUPFAM" id="SSF52402">
    <property type="entry name" value="Adenine nucleotide alpha hydrolases-like"/>
    <property type="match status" value="1"/>
</dbReference>
<dbReference type="AlphaFoldDB" id="A0A0D2JS78"/>
<sequence>MAIWIVEENCTGCGLCLKACPYGAITIEDKLAGINRRCTECGACLSACKFEALMGDIEEEPIPDLSGYQGVWVFAQVDKENLNRVSLELLGEGRKLARATNQSLAAVLFGHRVRGLISELAAHGADKVYVADHPDLAQYQTLAYTKVLADLIINENPAILLMGATPQGRDLAPRLSRRLDLGLTADCTELAIDPENNNLLQTRPAFGGNVMATIFTPRARPQMATVRPGVMAVAKKDPGLKAEVIDFKVEIEPEDLLPRLVSFKDLAQKQVDLGLAKVIVAGGRGLKDQKGFELLEELAQALGGQVAGTRVAVEQGWIGPERQVGQTGQSVRPELYLALGISGAIQHRAGFLGARYIAAVNTDPRAPIFKVADYAVLGDLFKVVPAIMENLTKGAGS</sequence>
<keyword evidence="7" id="KW-0408">Iron</keyword>
<protein>
    <submittedName>
        <fullName evidence="11">Electron transfer flavoprotein subunit alpha</fullName>
    </submittedName>
</protein>
<dbReference type="InterPro" id="IPR017896">
    <property type="entry name" value="4Fe4S_Fe-S-bd"/>
</dbReference>
<dbReference type="GO" id="GO:0050660">
    <property type="term" value="F:flavin adenine dinucleotide binding"/>
    <property type="evidence" value="ECO:0007669"/>
    <property type="project" value="InterPro"/>
</dbReference>
<dbReference type="GO" id="GO:0033539">
    <property type="term" value="P:fatty acid beta-oxidation using acyl-CoA dehydrogenase"/>
    <property type="evidence" value="ECO:0007669"/>
    <property type="project" value="TreeGrafter"/>
</dbReference>
<dbReference type="InterPro" id="IPR017900">
    <property type="entry name" value="4Fe4S_Fe_S_CS"/>
</dbReference>
<dbReference type="InterPro" id="IPR014729">
    <property type="entry name" value="Rossmann-like_a/b/a_fold"/>
</dbReference>
<dbReference type="FunCoup" id="A0A0D2JS78">
    <property type="interactions" value="488"/>
</dbReference>
<proteinExistence type="inferred from homology"/>
<dbReference type="Proteomes" id="UP000032233">
    <property type="component" value="Unassembled WGS sequence"/>
</dbReference>
<dbReference type="PIRSF" id="PIRSF000089">
    <property type="entry name" value="Electra_flavoP_a"/>
    <property type="match status" value="1"/>
</dbReference>
<dbReference type="PATRIC" id="fig|1429043.3.peg.4109"/>
<comment type="similarity">
    <text evidence="1">Belongs to the ETF alpha-subunit/FixB family.</text>
</comment>
<keyword evidence="8" id="KW-0411">Iron-sulfur</keyword>
<dbReference type="InParanoid" id="A0A0D2JS78"/>
<keyword evidence="4" id="KW-0479">Metal-binding</keyword>
<dbReference type="InterPro" id="IPR033947">
    <property type="entry name" value="ETF_alpha_N"/>
</dbReference>
<dbReference type="GO" id="GO:0009055">
    <property type="term" value="F:electron transfer activity"/>
    <property type="evidence" value="ECO:0007669"/>
    <property type="project" value="InterPro"/>
</dbReference>
<dbReference type="PANTHER" id="PTHR43153:SF1">
    <property type="entry name" value="ELECTRON TRANSFER FLAVOPROTEIN SUBUNIT ALPHA, MITOCHONDRIAL"/>
    <property type="match status" value="1"/>
</dbReference>
<dbReference type="CDD" id="cd01715">
    <property type="entry name" value="ETF_alpha"/>
    <property type="match status" value="1"/>
</dbReference>
<dbReference type="OrthoDB" id="9770286at2"/>
<dbReference type="InterPro" id="IPR029035">
    <property type="entry name" value="DHS-like_NAD/FAD-binding_dom"/>
</dbReference>
<dbReference type="GO" id="GO:0051536">
    <property type="term" value="F:iron-sulfur cluster binding"/>
    <property type="evidence" value="ECO:0007669"/>
    <property type="project" value="UniProtKB-KW"/>
</dbReference>
<evidence type="ECO:0000256" key="6">
    <source>
        <dbReference type="ARBA" id="ARBA00022982"/>
    </source>
</evidence>
<evidence type="ECO:0000256" key="3">
    <source>
        <dbReference type="ARBA" id="ARBA00022630"/>
    </source>
</evidence>
<organism evidence="11 12">
    <name type="scientific">Dethiosulfatarculus sandiegensis</name>
    <dbReference type="NCBI Taxonomy" id="1429043"/>
    <lineage>
        <taxon>Bacteria</taxon>
        <taxon>Pseudomonadati</taxon>
        <taxon>Thermodesulfobacteriota</taxon>
        <taxon>Desulfarculia</taxon>
        <taxon>Desulfarculales</taxon>
        <taxon>Desulfarculaceae</taxon>
        <taxon>Dethiosulfatarculus</taxon>
    </lineage>
</organism>
<evidence type="ECO:0000256" key="7">
    <source>
        <dbReference type="ARBA" id="ARBA00023004"/>
    </source>
</evidence>
<evidence type="ECO:0000313" key="11">
    <source>
        <dbReference type="EMBL" id="KIX12365.1"/>
    </source>
</evidence>
<comment type="cofactor">
    <cofactor evidence="9">
        <name>FAD</name>
        <dbReference type="ChEBI" id="CHEBI:57692"/>
    </cofactor>
    <text evidence="9">Binds 1 FAD per dimer.</text>
</comment>
<evidence type="ECO:0000259" key="10">
    <source>
        <dbReference type="PROSITE" id="PS51379"/>
    </source>
</evidence>
<keyword evidence="12" id="KW-1185">Reference proteome</keyword>
<dbReference type="PROSITE" id="PS51379">
    <property type="entry name" value="4FE4S_FER_2"/>
    <property type="match status" value="2"/>
</dbReference>
<dbReference type="PROSITE" id="PS00696">
    <property type="entry name" value="ETF_ALPHA"/>
    <property type="match status" value="1"/>
</dbReference>
<keyword evidence="2" id="KW-0813">Transport</keyword>
<dbReference type="SUPFAM" id="SSF52467">
    <property type="entry name" value="DHS-like NAD/FAD-binding domain"/>
    <property type="match status" value="1"/>
</dbReference>
<dbReference type="SMART" id="SM00893">
    <property type="entry name" value="ETF"/>
    <property type="match status" value="1"/>
</dbReference>
<dbReference type="Pfam" id="PF00766">
    <property type="entry name" value="ETF_alpha"/>
    <property type="match status" value="1"/>
</dbReference>
<dbReference type="InterPro" id="IPR018206">
    <property type="entry name" value="ETF_asu_C_CS"/>
</dbReference>
<dbReference type="EMBL" id="AZAC01000033">
    <property type="protein sequence ID" value="KIX12365.1"/>
    <property type="molecule type" value="Genomic_DNA"/>
</dbReference>
<dbReference type="Pfam" id="PF12798">
    <property type="entry name" value="Fer4_3"/>
    <property type="match status" value="1"/>
</dbReference>
<feature type="binding site" evidence="9">
    <location>
        <position position="284"/>
    </location>
    <ligand>
        <name>FAD</name>
        <dbReference type="ChEBI" id="CHEBI:57692"/>
    </ligand>
</feature>
<accession>A0A0D2JS78</accession>
<comment type="caution">
    <text evidence="11">The sequence shown here is derived from an EMBL/GenBank/DDBJ whole genome shotgun (WGS) entry which is preliminary data.</text>
</comment>
<dbReference type="Pfam" id="PF00037">
    <property type="entry name" value="Fer4"/>
    <property type="match status" value="1"/>
</dbReference>
<feature type="domain" description="4Fe-4S ferredoxin-type" evidence="10">
    <location>
        <begin position="34"/>
        <end position="60"/>
    </location>
</feature>
<feature type="binding site" evidence="9">
    <location>
        <begin position="309"/>
        <end position="310"/>
    </location>
    <ligand>
        <name>FAD</name>
        <dbReference type="ChEBI" id="CHEBI:57692"/>
    </ligand>
</feature>
<evidence type="ECO:0000256" key="5">
    <source>
        <dbReference type="ARBA" id="ARBA00022827"/>
    </source>
</evidence>
<evidence type="ECO:0000256" key="4">
    <source>
        <dbReference type="ARBA" id="ARBA00022723"/>
    </source>
</evidence>
<evidence type="ECO:0000256" key="2">
    <source>
        <dbReference type="ARBA" id="ARBA00022448"/>
    </source>
</evidence>
<feature type="domain" description="4Fe-4S ferredoxin-type" evidence="10">
    <location>
        <begin position="1"/>
        <end position="30"/>
    </location>
</feature>
<feature type="binding site" evidence="9">
    <location>
        <position position="361"/>
    </location>
    <ligand>
        <name>FAD</name>
        <dbReference type="ChEBI" id="CHEBI:57692"/>
    </ligand>
</feature>
<gene>
    <name evidence="11" type="ORF">X474_19385</name>
</gene>
<dbReference type="Gene3D" id="3.40.50.1220">
    <property type="entry name" value="TPP-binding domain"/>
    <property type="match status" value="1"/>
</dbReference>
<dbReference type="InterPro" id="IPR014731">
    <property type="entry name" value="ETF_asu_C"/>
</dbReference>
<evidence type="ECO:0000256" key="9">
    <source>
        <dbReference type="PIRSR" id="PIRSR000089-1"/>
    </source>
</evidence>
<name>A0A0D2JS78_9BACT</name>
<dbReference type="Pfam" id="PF01012">
    <property type="entry name" value="ETF"/>
    <property type="match status" value="1"/>
</dbReference>
<dbReference type="InterPro" id="IPR014730">
    <property type="entry name" value="ETF_a/b_N"/>
</dbReference>
<keyword evidence="5 9" id="KW-0274">FAD</keyword>
<feature type="binding site" evidence="9">
    <location>
        <begin position="340"/>
        <end position="347"/>
    </location>
    <ligand>
        <name>FAD</name>
        <dbReference type="ChEBI" id="CHEBI:57692"/>
    </ligand>
</feature>
<dbReference type="GO" id="GO:0046872">
    <property type="term" value="F:metal ion binding"/>
    <property type="evidence" value="ECO:0007669"/>
    <property type="project" value="UniProtKB-KW"/>
</dbReference>
<evidence type="ECO:0000256" key="8">
    <source>
        <dbReference type="ARBA" id="ARBA00023014"/>
    </source>
</evidence>
<reference evidence="11 12" key="1">
    <citation type="submission" date="2013-11" db="EMBL/GenBank/DDBJ databases">
        <title>Metagenomic analysis of a methanogenic consortium involved in long chain n-alkane degradation.</title>
        <authorList>
            <person name="Davidova I.A."/>
            <person name="Callaghan A.V."/>
            <person name="Wawrik B."/>
            <person name="Pruitt S."/>
            <person name="Marks C."/>
            <person name="Duncan K.E."/>
            <person name="Suflita J.M."/>
        </authorList>
    </citation>
    <scope>NUCLEOTIDE SEQUENCE [LARGE SCALE GENOMIC DNA]</scope>
    <source>
        <strain evidence="11 12">SPR</strain>
    </source>
</reference>
<feature type="binding site" evidence="9">
    <location>
        <begin position="323"/>
        <end position="327"/>
    </location>
    <ligand>
        <name>FAD</name>
        <dbReference type="ChEBI" id="CHEBI:57692"/>
    </ligand>
</feature>
<keyword evidence="6" id="KW-0249">Electron transport</keyword>
<dbReference type="Gene3D" id="3.30.70.20">
    <property type="match status" value="1"/>
</dbReference>
<evidence type="ECO:0000313" key="12">
    <source>
        <dbReference type="Proteomes" id="UP000032233"/>
    </source>
</evidence>
<dbReference type="SUPFAM" id="SSF54862">
    <property type="entry name" value="4Fe-4S ferredoxins"/>
    <property type="match status" value="1"/>
</dbReference>
<dbReference type="RefSeq" id="WP_044350724.1">
    <property type="nucleotide sequence ID" value="NZ_AZAC01000033.1"/>
</dbReference>
<dbReference type="STRING" id="1429043.X474_19385"/>
<dbReference type="InterPro" id="IPR001308">
    <property type="entry name" value="ETF_a/FixB"/>
</dbReference>